<evidence type="ECO:0008006" key="4">
    <source>
        <dbReference type="Google" id="ProtNLM"/>
    </source>
</evidence>
<dbReference type="PANTHER" id="PTHR34458">
    <property type="entry name" value="POLLEN OLE E 1 ALLERGEN AND EXTENSIN FAMILY PROTEIN-RELATED"/>
    <property type="match status" value="1"/>
</dbReference>
<dbReference type="PROSITE" id="PS51257">
    <property type="entry name" value="PROKAR_LIPOPROTEIN"/>
    <property type="match status" value="1"/>
</dbReference>
<protein>
    <recommendedName>
        <fullName evidence="4">Phylloplanin</fullName>
    </recommendedName>
</protein>
<dbReference type="OrthoDB" id="905355at2759"/>
<keyword evidence="1" id="KW-0732">Signal</keyword>
<dbReference type="PANTHER" id="PTHR34458:SF5">
    <property type="entry name" value="POLLEN OLE E 1 ALLERGEN AND EXTENSIN FAMILY PROTEIN"/>
    <property type="match status" value="1"/>
</dbReference>
<dbReference type="InterPro" id="IPR040404">
    <property type="entry name" value="Phylloplanin-like"/>
</dbReference>
<sequence>MALKSLLVLGLLIGCIALPLAQAQLGGLGGLLGPIFGLLRIQGILFCTPNGNVGVSATATPVFPNALVQLQCGGNVVSTATTDSSGVFSILMDPVNFLLSTLLSGCRLAVNTPLASCNASLPSVGGLASNLQFVGNTVAGLLNVANLVPTGFQFNANLH</sequence>
<evidence type="ECO:0000313" key="3">
    <source>
        <dbReference type="Proteomes" id="UP000298416"/>
    </source>
</evidence>
<name>A0A8X9A657_SALSN</name>
<proteinExistence type="predicted"/>
<evidence type="ECO:0000313" key="2">
    <source>
        <dbReference type="EMBL" id="KAG6431177.1"/>
    </source>
</evidence>
<evidence type="ECO:0000256" key="1">
    <source>
        <dbReference type="SAM" id="SignalP"/>
    </source>
</evidence>
<dbReference type="Proteomes" id="UP000298416">
    <property type="component" value="Unassembled WGS sequence"/>
</dbReference>
<reference evidence="2" key="2">
    <citation type="submission" date="2020-08" db="EMBL/GenBank/DDBJ databases">
        <title>Plant Genome Project.</title>
        <authorList>
            <person name="Zhang R.-G."/>
        </authorList>
    </citation>
    <scope>NUCLEOTIDE SEQUENCE</scope>
    <source>
        <strain evidence="2">Huo1</strain>
        <tissue evidence="2">Leaf</tissue>
    </source>
</reference>
<keyword evidence="3" id="KW-1185">Reference proteome</keyword>
<dbReference type="AlphaFoldDB" id="A0A8X9A657"/>
<gene>
    <name evidence="2" type="ORF">SASPL_109254</name>
</gene>
<feature type="chain" id="PRO_5036464455" description="Phylloplanin" evidence="1">
    <location>
        <begin position="24"/>
        <end position="159"/>
    </location>
</feature>
<feature type="signal peptide" evidence="1">
    <location>
        <begin position="1"/>
        <end position="23"/>
    </location>
</feature>
<accession>A0A8X9A657</accession>
<reference evidence="2" key="1">
    <citation type="submission" date="2018-01" db="EMBL/GenBank/DDBJ databases">
        <authorList>
            <person name="Mao J.F."/>
        </authorList>
    </citation>
    <scope>NUCLEOTIDE SEQUENCE</scope>
    <source>
        <strain evidence="2">Huo1</strain>
        <tissue evidence="2">Leaf</tissue>
    </source>
</reference>
<comment type="caution">
    <text evidence="2">The sequence shown here is derived from an EMBL/GenBank/DDBJ whole genome shotgun (WGS) entry which is preliminary data.</text>
</comment>
<dbReference type="EMBL" id="PNBA02000003">
    <property type="protein sequence ID" value="KAG6431177.1"/>
    <property type="molecule type" value="Genomic_DNA"/>
</dbReference>
<organism evidence="2">
    <name type="scientific">Salvia splendens</name>
    <name type="common">Scarlet sage</name>
    <dbReference type="NCBI Taxonomy" id="180675"/>
    <lineage>
        <taxon>Eukaryota</taxon>
        <taxon>Viridiplantae</taxon>
        <taxon>Streptophyta</taxon>
        <taxon>Embryophyta</taxon>
        <taxon>Tracheophyta</taxon>
        <taxon>Spermatophyta</taxon>
        <taxon>Magnoliopsida</taxon>
        <taxon>eudicotyledons</taxon>
        <taxon>Gunneridae</taxon>
        <taxon>Pentapetalae</taxon>
        <taxon>asterids</taxon>
        <taxon>lamiids</taxon>
        <taxon>Lamiales</taxon>
        <taxon>Lamiaceae</taxon>
        <taxon>Nepetoideae</taxon>
        <taxon>Mentheae</taxon>
        <taxon>Salviinae</taxon>
        <taxon>Salvia</taxon>
        <taxon>Salvia subgen. Calosphace</taxon>
        <taxon>core Calosphace</taxon>
    </lineage>
</organism>